<name>A0A8H3F2U5_9LECA</name>
<organism evidence="1 2">
    <name type="scientific">Gomphillus americanus</name>
    <dbReference type="NCBI Taxonomy" id="1940652"/>
    <lineage>
        <taxon>Eukaryota</taxon>
        <taxon>Fungi</taxon>
        <taxon>Dikarya</taxon>
        <taxon>Ascomycota</taxon>
        <taxon>Pezizomycotina</taxon>
        <taxon>Lecanoromycetes</taxon>
        <taxon>OSLEUM clade</taxon>
        <taxon>Ostropomycetidae</taxon>
        <taxon>Ostropales</taxon>
        <taxon>Graphidaceae</taxon>
        <taxon>Gomphilloideae</taxon>
        <taxon>Gomphillus</taxon>
    </lineage>
</organism>
<dbReference type="Proteomes" id="UP000664169">
    <property type="component" value="Unassembled WGS sequence"/>
</dbReference>
<dbReference type="SUPFAM" id="SSF48371">
    <property type="entry name" value="ARM repeat"/>
    <property type="match status" value="1"/>
</dbReference>
<sequence>MSLFSWPPRAEIIFWVVTGYLSAWAVYKAKQTLEEVREVTRITKEDKPADLFGQHTEDAISLDTLRDLYESPNWNIRQASVKILIERAIRDENLGLLLRNAGSKDLQVREEAMTILAYLTENSSCPGLYTPRLYGIIVDALVSYLPESANRVHEPYTDWKLRSKTEYCALTICLHVLILRSITMKQWLKAGLVTRWLQHYPFGGIKAKYFNKKQKMQLRSELIDEIQAYETDDQDLEIIFRELLSDNTAVAQLRRYSLMGSCANTEDKCKTLPVVKFRRHSTASLPLRRDDYDTETEEFQAARRRRRREAVVIGDAGQPISQDNIFNADAQDMDMHIDMHHRT</sequence>
<dbReference type="OrthoDB" id="5385189at2759"/>
<protein>
    <recommendedName>
        <fullName evidence="3">Cytoskeleton-associated protein</fullName>
    </recommendedName>
</protein>
<reference evidence="1" key="1">
    <citation type="submission" date="2021-03" db="EMBL/GenBank/DDBJ databases">
        <authorList>
            <person name="Tagirdzhanova G."/>
        </authorList>
    </citation>
    <scope>NUCLEOTIDE SEQUENCE</scope>
</reference>
<dbReference type="AlphaFoldDB" id="A0A8H3F2U5"/>
<evidence type="ECO:0000313" key="2">
    <source>
        <dbReference type="Proteomes" id="UP000664169"/>
    </source>
</evidence>
<accession>A0A8H3F2U5</accession>
<keyword evidence="2" id="KW-1185">Reference proteome</keyword>
<comment type="caution">
    <text evidence="1">The sequence shown here is derived from an EMBL/GenBank/DDBJ whole genome shotgun (WGS) entry which is preliminary data.</text>
</comment>
<gene>
    <name evidence="1" type="ORF">GOMPHAMPRED_001465</name>
</gene>
<evidence type="ECO:0000313" key="1">
    <source>
        <dbReference type="EMBL" id="CAF9918251.1"/>
    </source>
</evidence>
<proteinExistence type="predicted"/>
<evidence type="ECO:0008006" key="3">
    <source>
        <dbReference type="Google" id="ProtNLM"/>
    </source>
</evidence>
<dbReference type="EMBL" id="CAJPDQ010000013">
    <property type="protein sequence ID" value="CAF9918251.1"/>
    <property type="molecule type" value="Genomic_DNA"/>
</dbReference>
<dbReference type="InterPro" id="IPR016024">
    <property type="entry name" value="ARM-type_fold"/>
</dbReference>